<evidence type="ECO:0000256" key="4">
    <source>
        <dbReference type="ARBA" id="ARBA00023027"/>
    </source>
</evidence>
<gene>
    <name evidence="6" type="primary">azoR</name>
    <name evidence="8" type="ORF">CIK83_15350</name>
</gene>
<organism evidence="8 9">
    <name type="scientific">Vibrio casei</name>
    <dbReference type="NCBI Taxonomy" id="673372"/>
    <lineage>
        <taxon>Bacteria</taxon>
        <taxon>Pseudomonadati</taxon>
        <taxon>Pseudomonadota</taxon>
        <taxon>Gammaproteobacteria</taxon>
        <taxon>Vibrionales</taxon>
        <taxon>Vibrionaceae</taxon>
        <taxon>Vibrio</taxon>
    </lineage>
</organism>
<evidence type="ECO:0000256" key="5">
    <source>
        <dbReference type="ARBA" id="ARBA00048542"/>
    </source>
</evidence>
<accession>A0A368LJ58</accession>
<dbReference type="EC" id="1.6.5.-" evidence="6"/>
<dbReference type="EMBL" id="QPGL01000002">
    <property type="protein sequence ID" value="RCS70782.1"/>
    <property type="molecule type" value="Genomic_DNA"/>
</dbReference>
<dbReference type="GO" id="GO:0016652">
    <property type="term" value="F:oxidoreductase activity, acting on NAD(P)H as acceptor"/>
    <property type="evidence" value="ECO:0007669"/>
    <property type="project" value="UniProtKB-UniRule"/>
</dbReference>
<evidence type="ECO:0000256" key="2">
    <source>
        <dbReference type="ARBA" id="ARBA00022643"/>
    </source>
</evidence>
<comment type="cofactor">
    <cofactor evidence="6">
        <name>FMN</name>
        <dbReference type="ChEBI" id="CHEBI:58210"/>
    </cofactor>
    <text evidence="6">Binds 1 FMN per subunit.</text>
</comment>
<feature type="binding site" evidence="6">
    <location>
        <begin position="135"/>
        <end position="138"/>
    </location>
    <ligand>
        <name>FMN</name>
        <dbReference type="ChEBI" id="CHEBI:58210"/>
    </ligand>
</feature>
<dbReference type="GO" id="GO:0009055">
    <property type="term" value="F:electron transfer activity"/>
    <property type="evidence" value="ECO:0007669"/>
    <property type="project" value="UniProtKB-UniRule"/>
</dbReference>
<dbReference type="SUPFAM" id="SSF52218">
    <property type="entry name" value="Flavoproteins"/>
    <property type="match status" value="1"/>
</dbReference>
<comment type="function">
    <text evidence="6">Quinone reductase that provides resistance to thiol-specific stress caused by electrophilic quinones.</text>
</comment>
<reference evidence="8 9" key="1">
    <citation type="journal article" date="2017" name="Elife">
        <title>Extensive horizontal gene transfer in cheese-associated bacteria.</title>
        <authorList>
            <person name="Bonham K.S."/>
            <person name="Wolfe B.E."/>
            <person name="Dutton R.J."/>
        </authorList>
    </citation>
    <scope>NUCLEOTIDE SEQUENCE [LARGE SCALE GENOMIC DNA]</scope>
    <source>
        <strain evidence="8 9">JB196</strain>
    </source>
</reference>
<comment type="caution">
    <text evidence="6">Lacks conserved residue(s) required for the propagation of feature annotation.</text>
</comment>
<protein>
    <recommendedName>
        <fullName evidence="6">FMN dependent NADH:quinone oxidoreductase</fullName>
        <ecNumber evidence="6">1.6.5.-</ecNumber>
    </recommendedName>
    <alternativeName>
        <fullName evidence="6">Azo-dye reductase</fullName>
    </alternativeName>
    <alternativeName>
        <fullName evidence="6">FMN-dependent NADH-azo compound oxidoreductase</fullName>
    </alternativeName>
    <alternativeName>
        <fullName evidence="6">FMN-dependent NADH-azoreductase</fullName>
        <ecNumber evidence="6">1.7.1.17</ecNumber>
    </alternativeName>
</protein>
<evidence type="ECO:0000256" key="3">
    <source>
        <dbReference type="ARBA" id="ARBA00023002"/>
    </source>
</evidence>
<dbReference type="EC" id="1.7.1.17" evidence="6"/>
<dbReference type="InterPro" id="IPR050104">
    <property type="entry name" value="FMN-dep_NADH:Q_OxRdtase_AzoR1"/>
</dbReference>
<proteinExistence type="inferred from homology"/>
<dbReference type="GeneID" id="303190301"/>
<dbReference type="InterPro" id="IPR029039">
    <property type="entry name" value="Flavoprotein-like_sf"/>
</dbReference>
<comment type="function">
    <text evidence="6">Also exhibits azoreductase activity. Catalyzes the reductive cleavage of the azo bond in aromatic azo compounds to the corresponding amines.</text>
</comment>
<dbReference type="GO" id="GO:0016655">
    <property type="term" value="F:oxidoreductase activity, acting on NAD(P)H, quinone or similar compound as acceptor"/>
    <property type="evidence" value="ECO:0007669"/>
    <property type="project" value="InterPro"/>
</dbReference>
<dbReference type="PANTHER" id="PTHR43741:SF4">
    <property type="entry name" value="FMN-DEPENDENT NADH:QUINONE OXIDOREDUCTASE"/>
    <property type="match status" value="1"/>
</dbReference>
<evidence type="ECO:0000313" key="9">
    <source>
        <dbReference type="Proteomes" id="UP000252479"/>
    </source>
</evidence>
<dbReference type="InterPro" id="IPR023048">
    <property type="entry name" value="NADH:quinone_OxRdtase_FMN_depd"/>
</dbReference>
<keyword evidence="1 6" id="KW-0285">Flavoprotein</keyword>
<feature type="binding site" evidence="6">
    <location>
        <position position="9"/>
    </location>
    <ligand>
        <name>FMN</name>
        <dbReference type="ChEBI" id="CHEBI:58210"/>
    </ligand>
</feature>
<keyword evidence="9" id="KW-1185">Reference proteome</keyword>
<keyword evidence="2 6" id="KW-0288">FMN</keyword>
<name>A0A368LJ58_9VIBR</name>
<dbReference type="Gene3D" id="3.40.50.360">
    <property type="match status" value="1"/>
</dbReference>
<comment type="similarity">
    <text evidence="6">Belongs to the azoreductase type 1 family.</text>
</comment>
<dbReference type="Proteomes" id="UP000252479">
    <property type="component" value="Unassembled WGS sequence"/>
</dbReference>
<evidence type="ECO:0000259" key="7">
    <source>
        <dbReference type="Pfam" id="PF02525"/>
    </source>
</evidence>
<keyword evidence="3 6" id="KW-0560">Oxidoreductase</keyword>
<comment type="catalytic activity">
    <reaction evidence="5">
        <text>N,N-dimethyl-1,4-phenylenediamine + anthranilate + 2 NAD(+) = 2-(4-dimethylaminophenyl)diazenylbenzoate + 2 NADH + 2 H(+)</text>
        <dbReference type="Rhea" id="RHEA:55872"/>
        <dbReference type="ChEBI" id="CHEBI:15378"/>
        <dbReference type="ChEBI" id="CHEBI:15783"/>
        <dbReference type="ChEBI" id="CHEBI:16567"/>
        <dbReference type="ChEBI" id="CHEBI:57540"/>
        <dbReference type="ChEBI" id="CHEBI:57945"/>
        <dbReference type="ChEBI" id="CHEBI:71579"/>
        <dbReference type="EC" id="1.7.1.17"/>
    </reaction>
    <physiologicalReaction direction="right-to-left" evidence="5">
        <dbReference type="Rhea" id="RHEA:55874"/>
    </physiologicalReaction>
</comment>
<dbReference type="RefSeq" id="WP_086959801.1">
    <property type="nucleotide sequence ID" value="NZ_AP018681.1"/>
</dbReference>
<evidence type="ECO:0000313" key="8">
    <source>
        <dbReference type="EMBL" id="RCS70782.1"/>
    </source>
</evidence>
<dbReference type="AlphaFoldDB" id="A0A368LJ58"/>
<comment type="catalytic activity">
    <reaction evidence="6">
        <text>2 a quinone + NADH + H(+) = 2 a 1,4-benzosemiquinone + NAD(+)</text>
        <dbReference type="Rhea" id="RHEA:65952"/>
        <dbReference type="ChEBI" id="CHEBI:15378"/>
        <dbReference type="ChEBI" id="CHEBI:57540"/>
        <dbReference type="ChEBI" id="CHEBI:57945"/>
        <dbReference type="ChEBI" id="CHEBI:132124"/>
        <dbReference type="ChEBI" id="CHEBI:134225"/>
    </reaction>
</comment>
<dbReference type="GO" id="GO:0010181">
    <property type="term" value="F:FMN binding"/>
    <property type="evidence" value="ECO:0007669"/>
    <property type="project" value="UniProtKB-UniRule"/>
</dbReference>
<dbReference type="PANTHER" id="PTHR43741">
    <property type="entry name" value="FMN-DEPENDENT NADH-AZOREDUCTASE 1"/>
    <property type="match status" value="1"/>
</dbReference>
<keyword evidence="4 6" id="KW-0520">NAD</keyword>
<evidence type="ECO:0000256" key="6">
    <source>
        <dbReference type="HAMAP-Rule" id="MF_01216"/>
    </source>
</evidence>
<dbReference type="Pfam" id="PF02525">
    <property type="entry name" value="Flavodoxin_2"/>
    <property type="match status" value="1"/>
</dbReference>
<feature type="domain" description="Flavodoxin-like fold" evidence="7">
    <location>
        <begin position="1"/>
        <end position="194"/>
    </location>
</feature>
<comment type="caution">
    <text evidence="8">The sequence shown here is derived from an EMBL/GenBank/DDBJ whole genome shotgun (WGS) entry which is preliminary data.</text>
</comment>
<sequence length="200" mass="22007">MNVLLINSSPQQQNASTYCVAKTLLEQWSQDNEVLLQEINVTTIPHVDSAYATALGSIHGEHDESVGSLALSNQLITSLDFADVVIITSPMHNYSVPSGLKNWIDHVVRVGKTFNVSSTGKHGLLRDKPVYILISSGGAFSSQEAYQPDFFTPYMKEVLATIGLNNVVFFSVEGTVGHSNEIHQKIEAVQTEIRTYLRTI</sequence>
<dbReference type="HAMAP" id="MF_01216">
    <property type="entry name" value="Azoreductase_type1"/>
    <property type="match status" value="1"/>
</dbReference>
<evidence type="ECO:0000256" key="1">
    <source>
        <dbReference type="ARBA" id="ARBA00022630"/>
    </source>
</evidence>
<dbReference type="InterPro" id="IPR003680">
    <property type="entry name" value="Flavodoxin_fold"/>
</dbReference>
<dbReference type="OrthoDB" id="9787136at2"/>
<comment type="subunit">
    <text evidence="6">Homodimer.</text>
</comment>